<dbReference type="InterPro" id="IPR051052">
    <property type="entry name" value="Diverse_substrate_MTase"/>
</dbReference>
<evidence type="ECO:0000259" key="4">
    <source>
        <dbReference type="Pfam" id="PF08241"/>
    </source>
</evidence>
<dbReference type="InterPro" id="IPR013216">
    <property type="entry name" value="Methyltransf_11"/>
</dbReference>
<dbReference type="RefSeq" id="WP_349217876.1">
    <property type="nucleotide sequence ID" value="NZ_JBBMFD010000001.1"/>
</dbReference>
<dbReference type="EC" id="2.1.-.-" evidence="5"/>
<reference evidence="5 6" key="1">
    <citation type="submission" date="2024-03" db="EMBL/GenBank/DDBJ databases">
        <title>Human intestinal bacterial collection.</title>
        <authorList>
            <person name="Pauvert C."/>
            <person name="Hitch T.C.A."/>
            <person name="Clavel T."/>
        </authorList>
    </citation>
    <scope>NUCLEOTIDE SEQUENCE [LARGE SCALE GENOMIC DNA]</scope>
    <source>
        <strain evidence="5 6">CLA-JM-H44</strain>
    </source>
</reference>
<comment type="similarity">
    <text evidence="1">Belongs to the methyltransferase superfamily.</text>
</comment>
<dbReference type="GO" id="GO:0008168">
    <property type="term" value="F:methyltransferase activity"/>
    <property type="evidence" value="ECO:0007669"/>
    <property type="project" value="UniProtKB-KW"/>
</dbReference>
<evidence type="ECO:0000313" key="5">
    <source>
        <dbReference type="EMBL" id="MEQ2439619.1"/>
    </source>
</evidence>
<dbReference type="EMBL" id="JBBMFD010000001">
    <property type="protein sequence ID" value="MEQ2439619.1"/>
    <property type="molecule type" value="Genomic_DNA"/>
</dbReference>
<keyword evidence="3 5" id="KW-0808">Transferase</keyword>
<keyword evidence="2 5" id="KW-0489">Methyltransferase</keyword>
<organism evidence="5 6">
    <name type="scientific">Solibaculum intestinale</name>
    <dbReference type="NCBI Taxonomy" id="3133165"/>
    <lineage>
        <taxon>Bacteria</taxon>
        <taxon>Bacillati</taxon>
        <taxon>Bacillota</taxon>
        <taxon>Clostridia</taxon>
        <taxon>Eubacteriales</taxon>
        <taxon>Oscillospiraceae</taxon>
        <taxon>Solibaculum</taxon>
    </lineage>
</organism>
<dbReference type="PANTHER" id="PTHR44942">
    <property type="entry name" value="METHYLTRANSF_11 DOMAIN-CONTAINING PROTEIN"/>
    <property type="match status" value="1"/>
</dbReference>
<dbReference type="InterPro" id="IPR029063">
    <property type="entry name" value="SAM-dependent_MTases_sf"/>
</dbReference>
<comment type="caution">
    <text evidence="5">The sequence shown here is derived from an EMBL/GenBank/DDBJ whole genome shotgun (WGS) entry which is preliminary data.</text>
</comment>
<dbReference type="PANTHER" id="PTHR44942:SF4">
    <property type="entry name" value="METHYLTRANSFERASE TYPE 11 DOMAIN-CONTAINING PROTEIN"/>
    <property type="match status" value="1"/>
</dbReference>
<keyword evidence="6" id="KW-1185">Reference proteome</keyword>
<dbReference type="Gene3D" id="3.40.50.150">
    <property type="entry name" value="Vaccinia Virus protein VP39"/>
    <property type="match status" value="1"/>
</dbReference>
<dbReference type="Proteomes" id="UP001489509">
    <property type="component" value="Unassembled WGS sequence"/>
</dbReference>
<protein>
    <submittedName>
        <fullName evidence="5">Class I SAM-dependent methyltransferase</fullName>
        <ecNumber evidence="5">2.1.-.-</ecNumber>
    </submittedName>
</protein>
<evidence type="ECO:0000256" key="2">
    <source>
        <dbReference type="ARBA" id="ARBA00022603"/>
    </source>
</evidence>
<evidence type="ECO:0000256" key="3">
    <source>
        <dbReference type="ARBA" id="ARBA00022679"/>
    </source>
</evidence>
<feature type="domain" description="Methyltransferase type 11" evidence="4">
    <location>
        <begin position="49"/>
        <end position="141"/>
    </location>
</feature>
<dbReference type="CDD" id="cd02440">
    <property type="entry name" value="AdoMet_MTases"/>
    <property type="match status" value="1"/>
</dbReference>
<evidence type="ECO:0000256" key="1">
    <source>
        <dbReference type="ARBA" id="ARBA00008361"/>
    </source>
</evidence>
<dbReference type="SUPFAM" id="SSF53335">
    <property type="entry name" value="S-adenosyl-L-methionine-dependent methyltransferases"/>
    <property type="match status" value="1"/>
</dbReference>
<sequence length="260" mass="29252">MQNERIDAGRSFDWGKASADYAKYRDIYPPRFYQELLNLGLCKKGDRVLDLGTGTGVLPRNLYHTGAHFVGTDLSENQIREAKRLSAGMDIDYVASAAEDLSFVDESFDGVTACQCFFYFDPAAVLPNIARMLKPDGRFAILYMGWLPYEDLVAGESEALVLQYNPDWNGGGETRHPIVLPEETERYFTVENTALFDLRVPFTRESWNGRMKACRGIGASLTENQVARFDQEHMALLAGIAPEQFDVLHYAAMTVLKKKP</sequence>
<accession>A0ABV1DYC5</accession>
<proteinExistence type="inferred from homology"/>
<name>A0ABV1DYC5_9FIRM</name>
<evidence type="ECO:0000313" key="6">
    <source>
        <dbReference type="Proteomes" id="UP001489509"/>
    </source>
</evidence>
<gene>
    <name evidence="5" type="ORF">WMO26_02110</name>
</gene>
<dbReference type="Pfam" id="PF08241">
    <property type="entry name" value="Methyltransf_11"/>
    <property type="match status" value="1"/>
</dbReference>
<dbReference type="GO" id="GO:0032259">
    <property type="term" value="P:methylation"/>
    <property type="evidence" value="ECO:0007669"/>
    <property type="project" value="UniProtKB-KW"/>
</dbReference>